<reference evidence="2 3" key="1">
    <citation type="submission" date="2021-01" db="EMBL/GenBank/DDBJ databases">
        <title>Whole genome shotgun sequence of Verrucosispora lutea NBRC 106530.</title>
        <authorList>
            <person name="Komaki H."/>
            <person name="Tamura T."/>
        </authorList>
    </citation>
    <scope>NUCLEOTIDE SEQUENCE [LARGE SCALE GENOMIC DNA]</scope>
    <source>
        <strain evidence="2 3">NBRC 106530</strain>
    </source>
</reference>
<keyword evidence="3" id="KW-1185">Reference proteome</keyword>
<dbReference type="RefSeq" id="WP_204003646.1">
    <property type="nucleotide sequence ID" value="NZ_BOPB01000031.1"/>
</dbReference>
<keyword evidence="1" id="KW-1133">Transmembrane helix</keyword>
<evidence type="ECO:0000313" key="3">
    <source>
        <dbReference type="Proteomes" id="UP000643165"/>
    </source>
</evidence>
<organism evidence="2 3">
    <name type="scientific">Micromonospora lutea</name>
    <dbReference type="NCBI Taxonomy" id="419825"/>
    <lineage>
        <taxon>Bacteria</taxon>
        <taxon>Bacillati</taxon>
        <taxon>Actinomycetota</taxon>
        <taxon>Actinomycetes</taxon>
        <taxon>Micromonosporales</taxon>
        <taxon>Micromonosporaceae</taxon>
        <taxon>Micromonospora</taxon>
    </lineage>
</organism>
<name>A0ABQ4J286_9ACTN</name>
<keyword evidence="1" id="KW-0812">Transmembrane</keyword>
<comment type="caution">
    <text evidence="2">The sequence shown here is derived from an EMBL/GenBank/DDBJ whole genome shotgun (WGS) entry which is preliminary data.</text>
</comment>
<gene>
    <name evidence="2" type="ORF">Vlu01_48680</name>
</gene>
<protein>
    <submittedName>
        <fullName evidence="2">Uncharacterized protein</fullName>
    </submittedName>
</protein>
<sequence length="59" mass="5934">MTQLHIEGAALIAMLAAMPLISWGSTGGPDVATVVGAVLLAAGLITLTALRFVNLEGES</sequence>
<evidence type="ECO:0000256" key="1">
    <source>
        <dbReference type="SAM" id="Phobius"/>
    </source>
</evidence>
<accession>A0ABQ4J286</accession>
<feature type="transmembrane region" description="Helical" evidence="1">
    <location>
        <begin position="31"/>
        <end position="53"/>
    </location>
</feature>
<keyword evidence="1" id="KW-0472">Membrane</keyword>
<evidence type="ECO:0000313" key="2">
    <source>
        <dbReference type="EMBL" id="GIJ24244.1"/>
    </source>
</evidence>
<dbReference type="EMBL" id="BOPB01000031">
    <property type="protein sequence ID" value="GIJ24244.1"/>
    <property type="molecule type" value="Genomic_DNA"/>
</dbReference>
<proteinExistence type="predicted"/>
<dbReference type="Proteomes" id="UP000643165">
    <property type="component" value="Unassembled WGS sequence"/>
</dbReference>
<feature type="transmembrane region" description="Helical" evidence="1">
    <location>
        <begin position="7"/>
        <end position="25"/>
    </location>
</feature>